<protein>
    <submittedName>
        <fullName evidence="1">Uncharacterized protein</fullName>
    </submittedName>
</protein>
<dbReference type="EMBL" id="JGZB01000007">
    <property type="protein sequence ID" value="KFI67807.1"/>
    <property type="molecule type" value="Genomic_DNA"/>
</dbReference>
<gene>
    <name evidence="1" type="ORF">BMAGN_1511</name>
</gene>
<dbReference type="Proteomes" id="UP000029052">
    <property type="component" value="Unassembled WGS sequence"/>
</dbReference>
<name>A0A087B9V7_9BIFI</name>
<dbReference type="AlphaFoldDB" id="A0A087B9V7"/>
<proteinExistence type="predicted"/>
<comment type="caution">
    <text evidence="1">The sequence shown here is derived from an EMBL/GenBank/DDBJ whole genome shotgun (WGS) entry which is preliminary data.</text>
</comment>
<sequence length="66" mass="7037">MGAREKGIFSPPNWQAKLVGRLPAKPEANGWEKATGNLLRGKTIAANSVVLYAFSIQLTTGVLNAL</sequence>
<organism evidence="1 2">
    <name type="scientific">Bifidobacterium magnum</name>
    <dbReference type="NCBI Taxonomy" id="1692"/>
    <lineage>
        <taxon>Bacteria</taxon>
        <taxon>Bacillati</taxon>
        <taxon>Actinomycetota</taxon>
        <taxon>Actinomycetes</taxon>
        <taxon>Bifidobacteriales</taxon>
        <taxon>Bifidobacteriaceae</taxon>
        <taxon>Bifidobacterium</taxon>
    </lineage>
</organism>
<dbReference type="STRING" id="1692.BMAGN_1511"/>
<reference evidence="1 2" key="1">
    <citation type="submission" date="2014-03" db="EMBL/GenBank/DDBJ databases">
        <title>Genomics of Bifidobacteria.</title>
        <authorList>
            <person name="Ventura M."/>
            <person name="Milani C."/>
            <person name="Lugli G.A."/>
        </authorList>
    </citation>
    <scope>NUCLEOTIDE SEQUENCE [LARGE SCALE GENOMIC DNA]</scope>
    <source>
        <strain evidence="1 2">LMG 11591</strain>
    </source>
</reference>
<evidence type="ECO:0000313" key="1">
    <source>
        <dbReference type="EMBL" id="KFI67807.1"/>
    </source>
</evidence>
<evidence type="ECO:0000313" key="2">
    <source>
        <dbReference type="Proteomes" id="UP000029052"/>
    </source>
</evidence>
<accession>A0A087B9V7</accession>
<keyword evidence="2" id="KW-1185">Reference proteome</keyword>